<dbReference type="GO" id="GO:0030170">
    <property type="term" value="F:pyridoxal phosphate binding"/>
    <property type="evidence" value="ECO:0007669"/>
    <property type="project" value="InterPro"/>
</dbReference>
<dbReference type="Pfam" id="PF00202">
    <property type="entry name" value="Aminotran_3"/>
    <property type="match status" value="1"/>
</dbReference>
<evidence type="ECO:0000256" key="2">
    <source>
        <dbReference type="ARBA" id="ARBA00022898"/>
    </source>
</evidence>
<dbReference type="InterPro" id="IPR015421">
    <property type="entry name" value="PyrdxlP-dep_Trfase_major"/>
</dbReference>
<dbReference type="Proteomes" id="UP000566819">
    <property type="component" value="Unassembled WGS sequence"/>
</dbReference>
<dbReference type="OrthoDB" id="5419315at2759"/>
<evidence type="ECO:0008006" key="6">
    <source>
        <dbReference type="Google" id="ProtNLM"/>
    </source>
</evidence>
<dbReference type="InterPro" id="IPR015422">
    <property type="entry name" value="PyrdxlP-dep_Trfase_small"/>
</dbReference>
<dbReference type="SUPFAM" id="SSF53383">
    <property type="entry name" value="PLP-dependent transferases"/>
    <property type="match status" value="1"/>
</dbReference>
<dbReference type="InterPro" id="IPR005814">
    <property type="entry name" value="Aminotrans_3"/>
</dbReference>
<reference evidence="4 5" key="1">
    <citation type="submission" date="2020-03" db="EMBL/GenBank/DDBJ databases">
        <title>Draft Genome Sequence of Cudoniella acicularis.</title>
        <authorList>
            <person name="Buettner E."/>
            <person name="Kellner H."/>
        </authorList>
    </citation>
    <scope>NUCLEOTIDE SEQUENCE [LARGE SCALE GENOMIC DNA]</scope>
    <source>
        <strain evidence="4 5">DSM 108380</strain>
    </source>
</reference>
<evidence type="ECO:0000313" key="5">
    <source>
        <dbReference type="Proteomes" id="UP000566819"/>
    </source>
</evidence>
<keyword evidence="2 3" id="KW-0663">Pyridoxal phosphate</keyword>
<dbReference type="EMBL" id="JAAMPI010000165">
    <property type="protein sequence ID" value="KAF4634712.1"/>
    <property type="molecule type" value="Genomic_DNA"/>
</dbReference>
<proteinExistence type="inferred from homology"/>
<sequence length="345" mass="37210">MEAAMKLARQYFLELSPPEPERFRFIAREGSFHGTTAATLALTGRQAVRRQFAPLLKDNVTHVSACNPYRGLRAGETIETYVQRLATELDDEFQRVGPKTVCAFVAETVAGTALGCIPPSPGYFVAMKAVCDKYGALLILDEVICGMGRTGTAHAWQQEGVVPDIQAVAKGLGGGYTPIAALISGYKVVQAIDGGTGFFNHGHTYQSHAVACAAAVEVQNIIQQNDLIVHVANMGKRLEKGLRAALQTHPHVGDIRGRGLLWAIEFVKNKDTKEPFSPQEGISMKIRNIGLVEPFNISLWPVSGGATDSGGDHIMISPAYNISEEDIDFIVSSTSEIVKLVFAGK</sequence>
<accession>A0A8H4RRG6</accession>
<comment type="caution">
    <text evidence="4">The sequence shown here is derived from an EMBL/GenBank/DDBJ whole genome shotgun (WGS) entry which is preliminary data.</text>
</comment>
<dbReference type="GO" id="GO:0008483">
    <property type="term" value="F:transaminase activity"/>
    <property type="evidence" value="ECO:0007669"/>
    <property type="project" value="InterPro"/>
</dbReference>
<gene>
    <name evidence="4" type="ORF">G7Y89_g3397</name>
</gene>
<dbReference type="Gene3D" id="3.90.1150.10">
    <property type="entry name" value="Aspartate Aminotransferase, domain 1"/>
    <property type="match status" value="1"/>
</dbReference>
<dbReference type="AlphaFoldDB" id="A0A8H4RRG6"/>
<keyword evidence="5" id="KW-1185">Reference proteome</keyword>
<dbReference type="Gene3D" id="3.40.640.10">
    <property type="entry name" value="Type I PLP-dependent aspartate aminotransferase-like (Major domain)"/>
    <property type="match status" value="1"/>
</dbReference>
<dbReference type="GO" id="GO:0005829">
    <property type="term" value="C:cytosol"/>
    <property type="evidence" value="ECO:0007669"/>
    <property type="project" value="TreeGrafter"/>
</dbReference>
<protein>
    <recommendedName>
        <fullName evidence="6">Aminotransferase</fullName>
    </recommendedName>
</protein>
<organism evidence="4 5">
    <name type="scientific">Cudoniella acicularis</name>
    <dbReference type="NCBI Taxonomy" id="354080"/>
    <lineage>
        <taxon>Eukaryota</taxon>
        <taxon>Fungi</taxon>
        <taxon>Dikarya</taxon>
        <taxon>Ascomycota</taxon>
        <taxon>Pezizomycotina</taxon>
        <taxon>Leotiomycetes</taxon>
        <taxon>Helotiales</taxon>
        <taxon>Tricladiaceae</taxon>
        <taxon>Cudoniella</taxon>
    </lineage>
</organism>
<evidence type="ECO:0000256" key="3">
    <source>
        <dbReference type="RuleBase" id="RU003560"/>
    </source>
</evidence>
<dbReference type="InterPro" id="IPR015424">
    <property type="entry name" value="PyrdxlP-dep_Trfase"/>
</dbReference>
<evidence type="ECO:0000256" key="1">
    <source>
        <dbReference type="ARBA" id="ARBA00008954"/>
    </source>
</evidence>
<comment type="similarity">
    <text evidence="1 3">Belongs to the class-III pyridoxal-phosphate-dependent aminotransferase family.</text>
</comment>
<name>A0A8H4RRG6_9HELO</name>
<dbReference type="PANTHER" id="PTHR43094:SF1">
    <property type="entry name" value="AMINOTRANSFERASE CLASS-III"/>
    <property type="match status" value="1"/>
</dbReference>
<dbReference type="PANTHER" id="PTHR43094">
    <property type="entry name" value="AMINOTRANSFERASE"/>
    <property type="match status" value="1"/>
</dbReference>
<evidence type="ECO:0000313" key="4">
    <source>
        <dbReference type="EMBL" id="KAF4634712.1"/>
    </source>
</evidence>